<feature type="coiled-coil region" evidence="2">
    <location>
        <begin position="12"/>
        <end position="172"/>
    </location>
</feature>
<protein>
    <recommendedName>
        <fullName evidence="5">PspA/IM30 family protein</fullName>
    </recommendedName>
</protein>
<dbReference type="Pfam" id="PF04012">
    <property type="entry name" value="PspA_IM30"/>
    <property type="match status" value="1"/>
</dbReference>
<dbReference type="Proteomes" id="UP000070260">
    <property type="component" value="Plasmid pJFP838A"/>
</dbReference>
<name>A0A140GS56_CLOPF</name>
<evidence type="ECO:0000256" key="2">
    <source>
        <dbReference type="SAM" id="Coils"/>
    </source>
</evidence>
<keyword evidence="3" id="KW-0614">Plasmid</keyword>
<dbReference type="RefSeq" id="WP_061429941.1">
    <property type="nucleotide sequence ID" value="NZ_CP013615.1"/>
</dbReference>
<proteinExistence type="inferred from homology"/>
<reference evidence="3 4" key="1">
    <citation type="journal article" date="2016" name="PLoS ONE">
        <title>Plasmid Characterization and Chromosome Analysis of Two netF+ Clostridium perfringens Isolates Associated with Foal and Canine Necrotizing Enteritis.</title>
        <authorList>
            <person name="Mehdizadeh Gohari I."/>
            <person name="Kropinski A.M."/>
            <person name="Weese S.J."/>
            <person name="Parreira V.R."/>
            <person name="Whitehead A.E."/>
            <person name="Boerlin P."/>
            <person name="Prescott J.F."/>
        </authorList>
    </citation>
    <scope>NUCLEOTIDE SEQUENCE [LARGE SCALE GENOMIC DNA]</scope>
    <source>
        <strain evidence="3 4">JP838</strain>
        <plasmid evidence="4">Plasmid pJFP838A</plasmid>
    </source>
</reference>
<dbReference type="PANTHER" id="PTHR31088">
    <property type="entry name" value="MEMBRANE-ASSOCIATED PROTEIN VIPP1, CHLOROPLASTIC"/>
    <property type="match status" value="1"/>
</dbReference>
<gene>
    <name evidence="3" type="ORF">JFP838_pA0449</name>
</gene>
<sequence length="225" mass="25603">MGILSRIALITKAKVNKVLDEKEDEIELVNQRIIELNTVYSELRNATATMLGNQKQLENELAVKKQKVDELEKSIQAEILNNNDEVAEKLFEGKEQYEAEINSLQNRIKLGLTQCENAKKNLKQIKENIDLLERKKVEYASRIATAEAKINFDKALSNIDGKNLNLDSLEQKILSKEATALGLEDLDAEEKNNNFVEDYLNGNKSTKSTKSDFAKYKEQLLKNNN</sequence>
<geneLocation type="plasmid" evidence="3 4">
    <name>pJFP838A</name>
</geneLocation>
<comment type="similarity">
    <text evidence="1">Belongs to the PspA/Vipp/IM30 family.</text>
</comment>
<dbReference type="EMBL" id="CP013615">
    <property type="protein sequence ID" value="AMN31365.1"/>
    <property type="molecule type" value="Genomic_DNA"/>
</dbReference>
<evidence type="ECO:0000313" key="4">
    <source>
        <dbReference type="Proteomes" id="UP000070260"/>
    </source>
</evidence>
<evidence type="ECO:0000256" key="1">
    <source>
        <dbReference type="ARBA" id="ARBA00043985"/>
    </source>
</evidence>
<dbReference type="PANTHER" id="PTHR31088:SF6">
    <property type="entry name" value="PHAGE SHOCK PROTEIN A"/>
    <property type="match status" value="1"/>
</dbReference>
<dbReference type="InterPro" id="IPR007157">
    <property type="entry name" value="PspA_VIPP1"/>
</dbReference>
<keyword evidence="2" id="KW-0175">Coiled coil</keyword>
<organism evidence="3 4">
    <name type="scientific">Clostridium perfringens</name>
    <dbReference type="NCBI Taxonomy" id="1502"/>
    <lineage>
        <taxon>Bacteria</taxon>
        <taxon>Bacillati</taxon>
        <taxon>Bacillota</taxon>
        <taxon>Clostridia</taxon>
        <taxon>Eubacteriales</taxon>
        <taxon>Clostridiaceae</taxon>
        <taxon>Clostridium</taxon>
    </lineage>
</organism>
<dbReference type="AlphaFoldDB" id="A0A140GS56"/>
<dbReference type="OrthoDB" id="9779630at2"/>
<dbReference type="PATRIC" id="fig|1502.177.peg.3660"/>
<accession>A0A140GS56</accession>
<evidence type="ECO:0008006" key="5">
    <source>
        <dbReference type="Google" id="ProtNLM"/>
    </source>
</evidence>
<evidence type="ECO:0000313" key="3">
    <source>
        <dbReference type="EMBL" id="AMN31365.1"/>
    </source>
</evidence>